<protein>
    <submittedName>
        <fullName evidence="4">TonB-dependent receptor SusC</fullName>
    </submittedName>
</protein>
<reference evidence="4" key="1">
    <citation type="submission" date="2019-08" db="EMBL/GenBank/DDBJ databases">
        <authorList>
            <person name="Kucharzyk K."/>
            <person name="Murdoch R.W."/>
            <person name="Higgins S."/>
            <person name="Loffler F."/>
        </authorList>
    </citation>
    <scope>NUCLEOTIDE SEQUENCE</scope>
</reference>
<dbReference type="AlphaFoldDB" id="A0A644X3Y0"/>
<name>A0A644X3Y0_9ZZZZ</name>
<evidence type="ECO:0000313" key="4">
    <source>
        <dbReference type="EMBL" id="MPM10561.1"/>
    </source>
</evidence>
<keyword evidence="4" id="KW-0675">Receptor</keyword>
<dbReference type="InterPro" id="IPR036942">
    <property type="entry name" value="Beta-barrel_TonB_sf"/>
</dbReference>
<gene>
    <name evidence="4" type="primary">susC_94</name>
    <name evidence="4" type="ORF">SDC9_56893</name>
</gene>
<accession>A0A644X3Y0</accession>
<dbReference type="EMBL" id="VSSQ01001710">
    <property type="protein sequence ID" value="MPM10561.1"/>
    <property type="molecule type" value="Genomic_DNA"/>
</dbReference>
<evidence type="ECO:0000256" key="2">
    <source>
        <dbReference type="ARBA" id="ARBA00023136"/>
    </source>
</evidence>
<dbReference type="GO" id="GO:0009279">
    <property type="term" value="C:cell outer membrane"/>
    <property type="evidence" value="ECO:0007669"/>
    <property type="project" value="UniProtKB-SubCell"/>
</dbReference>
<evidence type="ECO:0000256" key="3">
    <source>
        <dbReference type="ARBA" id="ARBA00023237"/>
    </source>
</evidence>
<comment type="caution">
    <text evidence="4">The sequence shown here is derived from an EMBL/GenBank/DDBJ whole genome shotgun (WGS) entry which is preliminary data.</text>
</comment>
<dbReference type="SUPFAM" id="SSF56935">
    <property type="entry name" value="Porins"/>
    <property type="match status" value="1"/>
</dbReference>
<dbReference type="InterPro" id="IPR023996">
    <property type="entry name" value="TonB-dep_OMP_SusC/RagA"/>
</dbReference>
<sequence length="609" mass="68426">MGVFIPFSVKTETGVWGGSQNYPENPVASIQAKGYNSDNDRTIDANVKFIGDLGVLAKGLEAFGQVVFSNNYFSSYNKTRDYAYAEYIATVDPFGFVDYSTVVRGNNDNNFKINQPSGVQWNRYNLLAGLNYNNTFANKHHIHASAMYLQELYRSEGSNMPWAKMGVSGRFNYNYDGKYIAELGYAVMGTAEYAPGNRFGFFPAVSGAWVLSKEDFLKDNETIDFLKLTGSYGISGNDNMGGGSRFTFKQYYIGSGIPYYLGNGFTNTIWPKKQGSVANPEITWEKSHKFNLALAGRLMKQLDFNVEYFNDYRTDIFVNPSGYISALVGAEYYNQNAGIARNQGFEAELTYHNKTGQLGYFASGRFSYAKNEVIDMKETPKPEDYLYLKGNPIDQPMVLEAIGFFRDEQDILNSPLQMFGTVMPGDVKYKDQNGDNVVDDNDRKAFGNPTYPRFYYGFDLGADYKGFDLTIFVQGVGGRTVSLLSSGFMTPFVNGGVKPHPELAAGYWTPERGDDARFPRLTTESNNNNYRASTLWQVDGSYVRIKNIELGYTFKETSIKGISGLRLYVNVVNPYTYSRLSQYNLDPETNSPFKYPLMKSANCGLTLQF</sequence>
<keyword evidence="2" id="KW-0472">Membrane</keyword>
<keyword evidence="3" id="KW-0998">Cell outer membrane</keyword>
<comment type="subcellular location">
    <subcellularLocation>
        <location evidence="1">Cell outer membrane</location>
    </subcellularLocation>
</comment>
<dbReference type="Gene3D" id="2.40.170.20">
    <property type="entry name" value="TonB-dependent receptor, beta-barrel domain"/>
    <property type="match status" value="1"/>
</dbReference>
<dbReference type="NCBIfam" id="TIGR04056">
    <property type="entry name" value="OMP_RagA_SusC"/>
    <property type="match status" value="1"/>
</dbReference>
<proteinExistence type="predicted"/>
<evidence type="ECO:0000256" key="1">
    <source>
        <dbReference type="ARBA" id="ARBA00004442"/>
    </source>
</evidence>
<organism evidence="4">
    <name type="scientific">bioreactor metagenome</name>
    <dbReference type="NCBI Taxonomy" id="1076179"/>
    <lineage>
        <taxon>unclassified sequences</taxon>
        <taxon>metagenomes</taxon>
        <taxon>ecological metagenomes</taxon>
    </lineage>
</organism>